<dbReference type="InterPro" id="IPR011042">
    <property type="entry name" value="6-blade_b-propeller_TolB-like"/>
</dbReference>
<dbReference type="Gene3D" id="2.120.10.30">
    <property type="entry name" value="TolB, C-terminal domain"/>
    <property type="match status" value="1"/>
</dbReference>
<protein>
    <submittedName>
        <fullName evidence="5">Gluconolactonase</fullName>
    </submittedName>
</protein>
<dbReference type="GO" id="GO:0016787">
    <property type="term" value="F:hydrolase activity"/>
    <property type="evidence" value="ECO:0007669"/>
    <property type="project" value="TreeGrafter"/>
</dbReference>
<evidence type="ECO:0000256" key="2">
    <source>
        <dbReference type="ARBA" id="ARBA00022553"/>
    </source>
</evidence>
<sequence>MKRILLALLGIIAAYLIFYPAPIEPAALNWPEMEPHESTTMPAIEVLFPRTCQDCEDISVVDNYLYTGHGDGRLLRFPLAGGDRLTEMVQFKGRPLGLEVLGDSLAWVCVEQEGLARVDLRNRTYEIVVNSYNDTTFQLIDYLDVAANGDVYFTDASDKFSDDDLQYDVLEGRPNGALYRYNVASGTTDRLMDNLYFANGVVVAPDESYVLVAETAGFRIQKYWLSGPRAGSSEIFIEGLPGWPDGISLGSDGLIYVTLISPRIAMHNFILPRPWTRRLVTKLPKSFLPKPVKANRILALDNQGAIIHDWADDNPVFSSISSIERIGNTLYLGTLDEAGVGRISLK</sequence>
<dbReference type="InParanoid" id="A0A1H8ZQ81"/>
<dbReference type="STRING" id="478744.SAMN05444359_101385"/>
<keyword evidence="3" id="KW-0325">Glycoprotein</keyword>
<dbReference type="RefSeq" id="WP_090165099.1">
    <property type="nucleotide sequence ID" value="NZ_FOFB01000001.1"/>
</dbReference>
<dbReference type="AlphaFoldDB" id="A0A1H8ZQ81"/>
<accession>A0A1H8ZQ81</accession>
<keyword evidence="2" id="KW-0597">Phosphoprotein</keyword>
<dbReference type="OrthoDB" id="241638at2"/>
<dbReference type="Proteomes" id="UP000199021">
    <property type="component" value="Unassembled WGS sequence"/>
</dbReference>
<feature type="domain" description="Strictosidine synthase conserved region" evidence="4">
    <location>
        <begin position="141"/>
        <end position="227"/>
    </location>
</feature>
<reference evidence="6" key="1">
    <citation type="submission" date="2016-10" db="EMBL/GenBank/DDBJ databases">
        <authorList>
            <person name="Varghese N."/>
            <person name="Submissions S."/>
        </authorList>
    </citation>
    <scope>NUCLEOTIDE SEQUENCE [LARGE SCALE GENOMIC DNA]</scope>
    <source>
        <strain evidence="6">DSM 24740</strain>
    </source>
</reference>
<dbReference type="PANTHER" id="PTHR10426:SF88">
    <property type="entry name" value="ADIPOCYTE PLASMA MEMBRANE-ASSOCIATED PROTEIN HEMOMUCIN-RELATED"/>
    <property type="match status" value="1"/>
</dbReference>
<gene>
    <name evidence="5" type="ORF">SAMN05444359_101385</name>
</gene>
<dbReference type="Pfam" id="PF03088">
    <property type="entry name" value="Str_synth"/>
    <property type="match status" value="1"/>
</dbReference>
<evidence type="ECO:0000313" key="6">
    <source>
        <dbReference type="Proteomes" id="UP000199021"/>
    </source>
</evidence>
<name>A0A1H8ZQ81_9BACT</name>
<evidence type="ECO:0000256" key="1">
    <source>
        <dbReference type="ARBA" id="ARBA00009191"/>
    </source>
</evidence>
<dbReference type="InterPro" id="IPR018119">
    <property type="entry name" value="Strictosidine_synth_cons-reg"/>
</dbReference>
<proteinExistence type="inferred from homology"/>
<dbReference type="PANTHER" id="PTHR10426">
    <property type="entry name" value="STRICTOSIDINE SYNTHASE-RELATED"/>
    <property type="match status" value="1"/>
</dbReference>
<dbReference type="EMBL" id="FOFB01000001">
    <property type="protein sequence ID" value="SEP65828.1"/>
    <property type="molecule type" value="Genomic_DNA"/>
</dbReference>
<evidence type="ECO:0000313" key="5">
    <source>
        <dbReference type="EMBL" id="SEP65828.1"/>
    </source>
</evidence>
<evidence type="ECO:0000256" key="3">
    <source>
        <dbReference type="ARBA" id="ARBA00023180"/>
    </source>
</evidence>
<organism evidence="5 6">
    <name type="scientific">Neolewinella agarilytica</name>
    <dbReference type="NCBI Taxonomy" id="478744"/>
    <lineage>
        <taxon>Bacteria</taxon>
        <taxon>Pseudomonadati</taxon>
        <taxon>Bacteroidota</taxon>
        <taxon>Saprospiria</taxon>
        <taxon>Saprospirales</taxon>
        <taxon>Lewinellaceae</taxon>
        <taxon>Neolewinella</taxon>
    </lineage>
</organism>
<evidence type="ECO:0000259" key="4">
    <source>
        <dbReference type="Pfam" id="PF03088"/>
    </source>
</evidence>
<comment type="similarity">
    <text evidence="1">Belongs to the strictosidine synthase family.</text>
</comment>
<dbReference type="SUPFAM" id="SSF63829">
    <property type="entry name" value="Calcium-dependent phosphotriesterase"/>
    <property type="match status" value="1"/>
</dbReference>
<keyword evidence="6" id="KW-1185">Reference proteome</keyword>